<protein>
    <submittedName>
        <fullName evidence="9">Aminotransferase class I/II-fold pyridoxal phosphate-dependent enzyme</fullName>
    </submittedName>
</protein>
<dbReference type="SUPFAM" id="SSF53383">
    <property type="entry name" value="PLP-dependent transferases"/>
    <property type="match status" value="1"/>
</dbReference>
<dbReference type="Gene3D" id="3.90.100.10">
    <property type="entry name" value="Orn/Lys/Arg decarboxylase, C-terminal domain"/>
    <property type="match status" value="1"/>
</dbReference>
<evidence type="ECO:0000256" key="3">
    <source>
        <dbReference type="ARBA" id="ARBA00022793"/>
    </source>
</evidence>
<comment type="cofactor">
    <cofactor evidence="1">
        <name>pyridoxal 5'-phosphate</name>
        <dbReference type="ChEBI" id="CHEBI:597326"/>
    </cofactor>
</comment>
<dbReference type="SUPFAM" id="SSF55904">
    <property type="entry name" value="Ornithine decarboxylase C-terminal domain"/>
    <property type="match status" value="1"/>
</dbReference>
<reference evidence="8 11" key="1">
    <citation type="submission" date="2019-02" db="EMBL/GenBank/DDBJ databases">
        <title>Genome sequencing of Clostridium botulinum clinical isolates.</title>
        <authorList>
            <person name="Brunt J."/>
            <person name="Van Vliet A.H.M."/>
            <person name="Stringer S.C."/>
            <person name="Grant K.A."/>
            <person name="Carter A.C."/>
            <person name="Peck M.W."/>
        </authorList>
    </citation>
    <scope>NUCLEOTIDE SEQUENCE [LARGE SCALE GENOMIC DNA]</scope>
    <source>
        <strain evidence="8 11">H113700579</strain>
    </source>
</reference>
<evidence type="ECO:0000256" key="5">
    <source>
        <dbReference type="ARBA" id="ARBA00023239"/>
    </source>
</evidence>
<dbReference type="GO" id="GO:0016831">
    <property type="term" value="F:carboxy-lyase activity"/>
    <property type="evidence" value="ECO:0007669"/>
    <property type="project" value="UniProtKB-KW"/>
</dbReference>
<dbReference type="PANTHER" id="PTHR43277">
    <property type="entry name" value="ARGININE DECARBOXYLASE"/>
    <property type="match status" value="1"/>
</dbReference>
<dbReference type="InterPro" id="IPR036633">
    <property type="entry name" value="Prn/Lys/Arg_de-COase_C_sf"/>
</dbReference>
<gene>
    <name evidence="8" type="ORF">EXM65_01905</name>
    <name evidence="9" type="ORF">FC774_15680</name>
    <name evidence="10" type="ORF">FDG31_08760</name>
</gene>
<dbReference type="InterPro" id="IPR008286">
    <property type="entry name" value="Prn/Lys/Arg_de-COase_C"/>
</dbReference>
<keyword evidence="9" id="KW-0032">Aminotransferase</keyword>
<keyword evidence="5" id="KW-0456">Lyase</keyword>
<proteinExistence type="inferred from homology"/>
<feature type="domain" description="Orn/Lys/Arg decarboxylases family 1 pyridoxal-P attachment site" evidence="6">
    <location>
        <begin position="6"/>
        <end position="304"/>
    </location>
</feature>
<evidence type="ECO:0000256" key="4">
    <source>
        <dbReference type="ARBA" id="ARBA00022898"/>
    </source>
</evidence>
<dbReference type="AlphaFoldDB" id="A0A6B4SB61"/>
<evidence type="ECO:0000313" key="12">
    <source>
        <dbReference type="Proteomes" id="UP000476820"/>
    </source>
</evidence>
<dbReference type="InterPro" id="IPR000310">
    <property type="entry name" value="Orn/Lys/Arg_deCO2ase_major_dom"/>
</dbReference>
<evidence type="ECO:0000259" key="7">
    <source>
        <dbReference type="Pfam" id="PF03711"/>
    </source>
</evidence>
<accession>A0A6B4SB61</accession>
<evidence type="ECO:0000313" key="8">
    <source>
        <dbReference type="EMBL" id="NFA41361.1"/>
    </source>
</evidence>
<dbReference type="EMBL" id="SXFB01000004">
    <property type="protein sequence ID" value="NFV26270.1"/>
    <property type="molecule type" value="Genomic_DNA"/>
</dbReference>
<sequence>MKERIPLLNELIKYHKEKNLLLSMPGNKAGLGFFRDDIGKEFAEKLGFLDITEVDHLDNLHCPEGVIKEAQELLSKTYNAKKAYFLVNGSSCGNLASIFDAFDEGDEVIVERNCHKSIYNALILRKLKVRYIEPIVDTEKDIFLPPNKENIYKSVDNCNNPKGIILTYPNYFGITYDIEEIIKDLKKRNLNIIIDAAHGAHFGQSDKLPKDIYYLADYVVLSAHKTLPALTQGAYLLVNKDSENIEFYLKTFMSTSPSYLIMASLDYSRHYLDEYGVNDYKELICKCEIWKDKINSLNKAHILSKEDLKYGYDIDVTRYVIILQEGYSGHKFLDYLRENKIQAEMSFSRGVVLILSPFNLDADFKHIYNVMEQLELNLLKNDKNINAKYYSVVPNKKLEPYEVFKLKGTHCKIKVSEGKISKNMIIPYPPGIPLVCPGEVISSEAINIIEDYILNKKSIIGVENNIIEVVLGTC</sequence>
<reference evidence="12 13" key="2">
    <citation type="submission" date="2019-04" db="EMBL/GenBank/DDBJ databases">
        <title>Genome sequencing of Clostridium botulinum Groups I-IV and Clostridium butyricum.</title>
        <authorList>
            <person name="Brunt J."/>
            <person name="Van Vliet A.H.M."/>
            <person name="Stringer S.C."/>
            <person name="Carter A.T."/>
            <person name="Peck M.W."/>
        </authorList>
    </citation>
    <scope>NUCLEOTIDE SEQUENCE [LARGE SCALE GENOMIC DNA]</scope>
    <source>
        <strain evidence="9 12">1605</strain>
        <strain evidence="10 13">BL81</strain>
    </source>
</reference>
<dbReference type="Proteomes" id="UP000476820">
    <property type="component" value="Unassembled WGS sequence"/>
</dbReference>
<dbReference type="InterPro" id="IPR015421">
    <property type="entry name" value="PyrdxlP-dep_Trfase_major"/>
</dbReference>
<dbReference type="EMBL" id="SWOV01000060">
    <property type="protein sequence ID" value="NFF89292.1"/>
    <property type="molecule type" value="Genomic_DNA"/>
</dbReference>
<dbReference type="Gene3D" id="3.40.640.10">
    <property type="entry name" value="Type I PLP-dependent aspartate aminotransferase-like (Major domain)"/>
    <property type="match status" value="1"/>
</dbReference>
<organism evidence="9 12">
    <name type="scientific">Clostridium botulinum</name>
    <dbReference type="NCBI Taxonomy" id="1491"/>
    <lineage>
        <taxon>Bacteria</taxon>
        <taxon>Bacillati</taxon>
        <taxon>Bacillota</taxon>
        <taxon>Clostridia</taxon>
        <taxon>Eubacteriales</taxon>
        <taxon>Clostridiaceae</taxon>
        <taxon>Clostridium</taxon>
    </lineage>
</organism>
<dbReference type="InterPro" id="IPR052357">
    <property type="entry name" value="Orn_Lys_Arg_decarboxylase-I"/>
</dbReference>
<evidence type="ECO:0000313" key="10">
    <source>
        <dbReference type="EMBL" id="NFV26270.1"/>
    </source>
</evidence>
<dbReference type="Pfam" id="PF03711">
    <property type="entry name" value="OKR_DC_1_C"/>
    <property type="match status" value="1"/>
</dbReference>
<dbReference type="PANTHER" id="PTHR43277:SF4">
    <property type="entry name" value="ARGININE DECARBOXYLASE"/>
    <property type="match status" value="1"/>
</dbReference>
<keyword evidence="9" id="KW-0808">Transferase</keyword>
<dbReference type="RefSeq" id="WP_003373549.1">
    <property type="nucleotide sequence ID" value="NZ_CP010520.1"/>
</dbReference>
<evidence type="ECO:0000256" key="1">
    <source>
        <dbReference type="ARBA" id="ARBA00001933"/>
    </source>
</evidence>
<evidence type="ECO:0000259" key="6">
    <source>
        <dbReference type="Pfam" id="PF01276"/>
    </source>
</evidence>
<evidence type="ECO:0000256" key="2">
    <source>
        <dbReference type="ARBA" id="ARBA00010671"/>
    </source>
</evidence>
<dbReference type="Pfam" id="PF01276">
    <property type="entry name" value="OKR_DC_1"/>
    <property type="match status" value="1"/>
</dbReference>
<dbReference type="Proteomes" id="UP000486903">
    <property type="component" value="Unassembled WGS sequence"/>
</dbReference>
<dbReference type="Proteomes" id="UP000472355">
    <property type="component" value="Unassembled WGS sequence"/>
</dbReference>
<comment type="caution">
    <text evidence="9">The sequence shown here is derived from an EMBL/GenBank/DDBJ whole genome shotgun (WGS) entry which is preliminary data.</text>
</comment>
<evidence type="ECO:0000313" key="9">
    <source>
        <dbReference type="EMBL" id="NFF89292.1"/>
    </source>
</evidence>
<evidence type="ECO:0000313" key="11">
    <source>
        <dbReference type="Proteomes" id="UP000472355"/>
    </source>
</evidence>
<dbReference type="GO" id="GO:0008483">
    <property type="term" value="F:transaminase activity"/>
    <property type="evidence" value="ECO:0007669"/>
    <property type="project" value="UniProtKB-KW"/>
</dbReference>
<evidence type="ECO:0000313" key="13">
    <source>
        <dbReference type="Proteomes" id="UP000486903"/>
    </source>
</evidence>
<dbReference type="InterPro" id="IPR015424">
    <property type="entry name" value="PyrdxlP-dep_Trfase"/>
</dbReference>
<name>A0A6B4SB61_CLOBO</name>
<keyword evidence="4" id="KW-0663">Pyridoxal phosphate</keyword>
<feature type="domain" description="Orn/Lys/Arg decarboxylase C-terminal" evidence="7">
    <location>
        <begin position="383"/>
        <end position="453"/>
    </location>
</feature>
<dbReference type="EMBL" id="SGKU01000003">
    <property type="protein sequence ID" value="NFA41361.1"/>
    <property type="molecule type" value="Genomic_DNA"/>
</dbReference>
<comment type="similarity">
    <text evidence="2">Belongs to the Orn/Lys/Arg decarboxylase class-I family.</text>
</comment>
<keyword evidence="3" id="KW-0210">Decarboxylase</keyword>